<evidence type="ECO:0000313" key="3">
    <source>
        <dbReference type="Proteomes" id="UP000250043"/>
    </source>
</evidence>
<sequence length="118" mass="12935">MAPPVTKLRNLPLSRALQAALATIVALASILAMMALQHAQGSSIGNASPMPPSVRMATYNLRFDSEPDSKPVQQSIDELPSSLQEPRYSEYHGEQPWSLRRVKIAQQLLNEDVVLVGE</sequence>
<proteinExistence type="predicted"/>
<gene>
    <name evidence="2" type="ORF">OBBRIDRAFT_374282</name>
</gene>
<feature type="compositionally biased region" description="Polar residues" evidence="1">
    <location>
        <begin position="71"/>
        <end position="84"/>
    </location>
</feature>
<evidence type="ECO:0000256" key="1">
    <source>
        <dbReference type="SAM" id="MobiDB-lite"/>
    </source>
</evidence>
<keyword evidence="3" id="KW-1185">Reference proteome</keyword>
<organism evidence="2 3">
    <name type="scientific">Obba rivulosa</name>
    <dbReference type="NCBI Taxonomy" id="1052685"/>
    <lineage>
        <taxon>Eukaryota</taxon>
        <taxon>Fungi</taxon>
        <taxon>Dikarya</taxon>
        <taxon>Basidiomycota</taxon>
        <taxon>Agaricomycotina</taxon>
        <taxon>Agaricomycetes</taxon>
        <taxon>Polyporales</taxon>
        <taxon>Gelatoporiaceae</taxon>
        <taxon>Obba</taxon>
    </lineage>
</organism>
<evidence type="ECO:0000313" key="2">
    <source>
        <dbReference type="EMBL" id="OCH84830.1"/>
    </source>
</evidence>
<feature type="region of interest" description="Disordered" evidence="1">
    <location>
        <begin position="64"/>
        <end position="90"/>
    </location>
</feature>
<dbReference type="AlphaFoldDB" id="A0A8E2AM93"/>
<dbReference type="Proteomes" id="UP000250043">
    <property type="component" value="Unassembled WGS sequence"/>
</dbReference>
<dbReference type="OrthoDB" id="276515at2759"/>
<dbReference type="EMBL" id="KV722630">
    <property type="protein sequence ID" value="OCH84830.1"/>
    <property type="molecule type" value="Genomic_DNA"/>
</dbReference>
<name>A0A8E2AM93_9APHY</name>
<accession>A0A8E2AM93</accession>
<protein>
    <submittedName>
        <fullName evidence="2">Uncharacterized protein</fullName>
    </submittedName>
</protein>
<reference evidence="2 3" key="1">
    <citation type="submission" date="2016-07" db="EMBL/GenBank/DDBJ databases">
        <title>Draft genome of the white-rot fungus Obba rivulosa 3A-2.</title>
        <authorList>
            <consortium name="DOE Joint Genome Institute"/>
            <person name="Miettinen O."/>
            <person name="Riley R."/>
            <person name="Acob R."/>
            <person name="Barry K."/>
            <person name="Cullen D."/>
            <person name="De Vries R."/>
            <person name="Hainaut M."/>
            <person name="Hatakka A."/>
            <person name="Henrissat B."/>
            <person name="Hilden K."/>
            <person name="Kuo R."/>
            <person name="Labutti K."/>
            <person name="Lipzen A."/>
            <person name="Makela M.R."/>
            <person name="Sandor L."/>
            <person name="Spatafora J.W."/>
            <person name="Grigoriev I.V."/>
            <person name="Hibbett D.S."/>
        </authorList>
    </citation>
    <scope>NUCLEOTIDE SEQUENCE [LARGE SCALE GENOMIC DNA]</scope>
    <source>
        <strain evidence="2 3">3A-2</strain>
    </source>
</reference>